<dbReference type="EMBL" id="ML143404">
    <property type="protein sequence ID" value="TBU30719.1"/>
    <property type="molecule type" value="Genomic_DNA"/>
</dbReference>
<dbReference type="PANTHER" id="PTHR32332">
    <property type="entry name" value="2-NITROPROPANE DIOXYGENASE"/>
    <property type="match status" value="1"/>
</dbReference>
<dbReference type="Proteomes" id="UP000292957">
    <property type="component" value="Unassembled WGS sequence"/>
</dbReference>
<dbReference type="AlphaFoldDB" id="A0A4Q9MSE1"/>
<dbReference type="OrthoDB" id="2349068at2759"/>
<dbReference type="GO" id="GO:0051213">
    <property type="term" value="F:dioxygenase activity"/>
    <property type="evidence" value="ECO:0007669"/>
    <property type="project" value="UniProtKB-KW"/>
</dbReference>
<accession>A0A4Q9MSE1</accession>
<reference evidence="4" key="1">
    <citation type="submission" date="2019-01" db="EMBL/GenBank/DDBJ databases">
        <title>Draft genome sequences of three monokaryotic isolates of the white-rot basidiomycete fungus Dichomitus squalens.</title>
        <authorList>
            <consortium name="DOE Joint Genome Institute"/>
            <person name="Lopez S.C."/>
            <person name="Andreopoulos B."/>
            <person name="Pangilinan J."/>
            <person name="Lipzen A."/>
            <person name="Riley R."/>
            <person name="Ahrendt S."/>
            <person name="Ng V."/>
            <person name="Barry K."/>
            <person name="Daum C."/>
            <person name="Grigoriev I.V."/>
            <person name="Hilden K.S."/>
            <person name="Makela M.R."/>
            <person name="de Vries R.P."/>
        </authorList>
    </citation>
    <scope>NUCLEOTIDE SEQUENCE [LARGE SCALE GENOMIC DNA]</scope>
    <source>
        <strain evidence="4">OM18370.1</strain>
    </source>
</reference>
<dbReference type="InterPro" id="IPR004136">
    <property type="entry name" value="NMO"/>
</dbReference>
<proteinExistence type="predicted"/>
<evidence type="ECO:0000256" key="2">
    <source>
        <dbReference type="ARBA" id="ARBA00022643"/>
    </source>
</evidence>
<dbReference type="CDD" id="cd04730">
    <property type="entry name" value="NPD_like"/>
    <property type="match status" value="1"/>
</dbReference>
<dbReference type="GO" id="GO:0018580">
    <property type="term" value="F:nitronate monooxygenase activity"/>
    <property type="evidence" value="ECO:0007669"/>
    <property type="project" value="InterPro"/>
</dbReference>
<keyword evidence="3" id="KW-0560">Oxidoreductase</keyword>
<evidence type="ECO:0000256" key="3">
    <source>
        <dbReference type="ARBA" id="ARBA00023002"/>
    </source>
</evidence>
<gene>
    <name evidence="4" type="ORF">BD311DRAFT_737967</name>
</gene>
<sequence>MAGATSPTTALEVTRGGGFGFVGAAFSTPEKLAEDLTFVRDSIPDLGNQPLPIGIGFIGWLLDAKEDVSKQFIDVVLENDVRAVWLAFGDDVYRWIEYVRSSPANARASHKPLIFVQVTSVEEALLAAKEWKADVIVAQGTEAGGHGGATTPSTFTLVSEILAALPGDGAPPVLAAGGMATGSQVAAYLTLGAAGAVLGTRFLLTTECPYTDAQKAALLAAKSGSTVRTMALDYARGTYGWPKRLNGRGIRNKIVDEIEAGVPHEIVQEKYKKGTEANDADYMVVWCGQGVSLMKEIKPMKDVMAELHTDIVRQLQKTQGLLDD</sequence>
<dbReference type="Pfam" id="PF03060">
    <property type="entry name" value="NMO"/>
    <property type="match status" value="1"/>
</dbReference>
<dbReference type="PANTHER" id="PTHR32332:SF31">
    <property type="entry name" value="2-NITROPROPANE DIOXYGENASE FAMILY, PUTATIVE (AFU_ORTHOLOGUE AFUA_2G09850)-RELATED"/>
    <property type="match status" value="1"/>
</dbReference>
<keyword evidence="2" id="KW-0288">FMN</keyword>
<keyword evidence="4" id="KW-0223">Dioxygenase</keyword>
<evidence type="ECO:0000313" key="4">
    <source>
        <dbReference type="EMBL" id="TBU30719.1"/>
    </source>
</evidence>
<name>A0A4Q9MSE1_9APHY</name>
<dbReference type="SUPFAM" id="SSF51412">
    <property type="entry name" value="Inosine monophosphate dehydrogenase (IMPDH)"/>
    <property type="match status" value="1"/>
</dbReference>
<protein>
    <submittedName>
        <fullName evidence="4">2-nitropropane dioxygenase</fullName>
    </submittedName>
</protein>
<evidence type="ECO:0000256" key="1">
    <source>
        <dbReference type="ARBA" id="ARBA00022630"/>
    </source>
</evidence>
<organism evidence="4">
    <name type="scientific">Dichomitus squalens</name>
    <dbReference type="NCBI Taxonomy" id="114155"/>
    <lineage>
        <taxon>Eukaryota</taxon>
        <taxon>Fungi</taxon>
        <taxon>Dikarya</taxon>
        <taxon>Basidiomycota</taxon>
        <taxon>Agaricomycotina</taxon>
        <taxon>Agaricomycetes</taxon>
        <taxon>Polyporales</taxon>
        <taxon>Polyporaceae</taxon>
        <taxon>Dichomitus</taxon>
    </lineage>
</organism>
<dbReference type="InterPro" id="IPR013785">
    <property type="entry name" value="Aldolase_TIM"/>
</dbReference>
<dbReference type="Gene3D" id="3.20.20.70">
    <property type="entry name" value="Aldolase class I"/>
    <property type="match status" value="1"/>
</dbReference>
<keyword evidence="1" id="KW-0285">Flavoprotein</keyword>